<dbReference type="Proteomes" id="UP001223214">
    <property type="component" value="Unassembled WGS sequence"/>
</dbReference>
<protein>
    <submittedName>
        <fullName evidence="1">DUF1317 family protein</fullName>
    </submittedName>
</protein>
<accession>A0AAP4FXA2</accession>
<sequence length="52" mass="5994">MKRVHDKIRVGRITLVYSVIQRGWVYPGLSVIRNPLKAQRIAEEMNAKMEAA</sequence>
<comment type="caution">
    <text evidence="1">The sequence shown here is derived from an EMBL/GenBank/DDBJ whole genome shotgun (WGS) entry which is preliminary data.</text>
</comment>
<dbReference type="AlphaFoldDB" id="A0AAP4FXA2"/>
<evidence type="ECO:0000313" key="2">
    <source>
        <dbReference type="Proteomes" id="UP001223214"/>
    </source>
</evidence>
<evidence type="ECO:0000313" key="1">
    <source>
        <dbReference type="EMBL" id="MDK9365381.1"/>
    </source>
</evidence>
<gene>
    <name evidence="1" type="ORF">QQF32_19475</name>
</gene>
<dbReference type="RefSeq" id="WP_285150107.1">
    <property type="nucleotide sequence ID" value="NZ_JASSOM010000072.1"/>
</dbReference>
<keyword evidence="2" id="KW-1185">Reference proteome</keyword>
<dbReference type="EMBL" id="JASSOM010000072">
    <property type="protein sequence ID" value="MDK9365381.1"/>
    <property type="molecule type" value="Genomic_DNA"/>
</dbReference>
<dbReference type="InterPro" id="IPR009750">
    <property type="entry name" value="DUF1317"/>
</dbReference>
<reference evidence="1 2" key="1">
    <citation type="submission" date="2023-06" db="EMBL/GenBank/DDBJ databases">
        <title>Identification and characterization of antibiotic-resistant Gram-negative bacteria.</title>
        <authorList>
            <person name="Cho G.-S."/>
            <person name="Lee J."/>
            <person name="Tai E."/>
            <person name="Jeong S."/>
            <person name="Kim I."/>
            <person name="Kim B.-E."/>
            <person name="Jeong M.-I."/>
            <person name="Oh K.-K."/>
            <person name="Franz C.M.A.P."/>
        </authorList>
    </citation>
    <scope>NUCLEOTIDE SEQUENCE [LARGE SCALE GENOMIC DNA]</scope>
    <source>
        <strain evidence="1 2">V106_12</strain>
    </source>
</reference>
<organism evidence="1 2">
    <name type="scientific">Lelliottia wanjuensis</name>
    <dbReference type="NCBI Taxonomy" id="3050585"/>
    <lineage>
        <taxon>Bacteria</taxon>
        <taxon>Pseudomonadati</taxon>
        <taxon>Pseudomonadota</taxon>
        <taxon>Gammaproteobacteria</taxon>
        <taxon>Enterobacterales</taxon>
        <taxon>Enterobacteriaceae</taxon>
        <taxon>Lelliottia</taxon>
    </lineage>
</organism>
<name>A0AAP4FXA2_9ENTR</name>
<dbReference type="Pfam" id="PF07026">
    <property type="entry name" value="DUF1317"/>
    <property type="match status" value="1"/>
</dbReference>
<proteinExistence type="predicted"/>